<evidence type="ECO:0000256" key="1">
    <source>
        <dbReference type="SAM" id="MobiDB-lite"/>
    </source>
</evidence>
<gene>
    <name evidence="2" type="ORF">MONAX_5E033416</name>
</gene>
<sequence length="254" mass="27622">MDSGPVRPSDKCQSHWHVSREMLTLGQHSWVLSLHRVKIMLLACAGGPAGLWAQQGLQVLSRLRATWAWLAVSAASGKGTRLQADCFALLKRRKYCCIFDLNLKTKKPVYNLHLGWLLLGGLWKDLLPFSYEEDFTVGLESGAAATAGIPTSEVMCSCGGYSLPSSCTCFQPVSKEAWDYCWSPESTACAVSFLTPHMRPHRAIWDPPLKGPAVVSVDCGCHTDLTPPPHPHAWPPPGPGGPEPGTAGREFLCS</sequence>
<feature type="compositionally biased region" description="Pro residues" evidence="1">
    <location>
        <begin position="230"/>
        <end position="242"/>
    </location>
</feature>
<proteinExistence type="predicted"/>
<reference evidence="2" key="1">
    <citation type="submission" date="2019-04" db="EMBL/GenBank/DDBJ databases">
        <authorList>
            <person name="Alioto T."/>
            <person name="Alioto T."/>
        </authorList>
    </citation>
    <scope>NUCLEOTIDE SEQUENCE [LARGE SCALE GENOMIC DNA]</scope>
</reference>
<protein>
    <submittedName>
        <fullName evidence="2">Uncharacterized protein</fullName>
    </submittedName>
</protein>
<accession>A0A5E4A5Y3</accession>
<name>A0A5E4A5Y3_MARMO</name>
<comment type="caution">
    <text evidence="2">The sequence shown here is derived from an EMBL/GenBank/DDBJ whole genome shotgun (WGS) entry which is preliminary data.</text>
</comment>
<dbReference type="AlphaFoldDB" id="A0A5E4A5Y3"/>
<evidence type="ECO:0000313" key="3">
    <source>
        <dbReference type="Proteomes" id="UP000335636"/>
    </source>
</evidence>
<organism evidence="2 3">
    <name type="scientific">Marmota monax</name>
    <name type="common">Woodchuck</name>
    <dbReference type="NCBI Taxonomy" id="9995"/>
    <lineage>
        <taxon>Eukaryota</taxon>
        <taxon>Metazoa</taxon>
        <taxon>Chordata</taxon>
        <taxon>Craniata</taxon>
        <taxon>Vertebrata</taxon>
        <taxon>Euteleostomi</taxon>
        <taxon>Mammalia</taxon>
        <taxon>Eutheria</taxon>
        <taxon>Euarchontoglires</taxon>
        <taxon>Glires</taxon>
        <taxon>Rodentia</taxon>
        <taxon>Sciuromorpha</taxon>
        <taxon>Sciuridae</taxon>
        <taxon>Xerinae</taxon>
        <taxon>Marmotini</taxon>
        <taxon>Marmota</taxon>
    </lineage>
</organism>
<dbReference type="Proteomes" id="UP000335636">
    <property type="component" value="Unassembled WGS sequence"/>
</dbReference>
<evidence type="ECO:0000313" key="2">
    <source>
        <dbReference type="EMBL" id="VTJ52514.1"/>
    </source>
</evidence>
<feature type="region of interest" description="Disordered" evidence="1">
    <location>
        <begin position="230"/>
        <end position="254"/>
    </location>
</feature>
<dbReference type="EMBL" id="CABDUW010000019">
    <property type="protein sequence ID" value="VTJ52514.1"/>
    <property type="molecule type" value="Genomic_DNA"/>
</dbReference>
<keyword evidence="3" id="KW-1185">Reference proteome</keyword>